<sequence length="84" mass="8987">MNGATTEAVLAREESAVVRERATSPESAANSLEVPESVVVMERVTDQESEVDSVEVTESVVVTERVTDPELSEVPQSAVVTDPE</sequence>
<accession>A0A9D4IRM4</accession>
<reference evidence="2" key="1">
    <citation type="journal article" date="2019" name="bioRxiv">
        <title>The Genome of the Zebra Mussel, Dreissena polymorpha: A Resource for Invasive Species Research.</title>
        <authorList>
            <person name="McCartney M.A."/>
            <person name="Auch B."/>
            <person name="Kono T."/>
            <person name="Mallez S."/>
            <person name="Zhang Y."/>
            <person name="Obille A."/>
            <person name="Becker A."/>
            <person name="Abrahante J.E."/>
            <person name="Garbe J."/>
            <person name="Badalamenti J.P."/>
            <person name="Herman A."/>
            <person name="Mangelson H."/>
            <person name="Liachko I."/>
            <person name="Sullivan S."/>
            <person name="Sone E.D."/>
            <person name="Koren S."/>
            <person name="Silverstein K.A.T."/>
            <person name="Beckman K.B."/>
            <person name="Gohl D.M."/>
        </authorList>
    </citation>
    <scope>NUCLEOTIDE SEQUENCE</scope>
    <source>
        <strain evidence="2">Duluth1</strain>
        <tissue evidence="2">Whole animal</tissue>
    </source>
</reference>
<dbReference type="AlphaFoldDB" id="A0A9D4IRM4"/>
<protein>
    <submittedName>
        <fullName evidence="2">Uncharacterized protein</fullName>
    </submittedName>
</protein>
<gene>
    <name evidence="2" type="ORF">DPMN_160426</name>
</gene>
<name>A0A9D4IRM4_DREPO</name>
<keyword evidence="3" id="KW-1185">Reference proteome</keyword>
<reference evidence="2" key="2">
    <citation type="submission" date="2020-11" db="EMBL/GenBank/DDBJ databases">
        <authorList>
            <person name="McCartney M.A."/>
            <person name="Auch B."/>
            <person name="Kono T."/>
            <person name="Mallez S."/>
            <person name="Becker A."/>
            <person name="Gohl D.M."/>
            <person name="Silverstein K.A.T."/>
            <person name="Koren S."/>
            <person name="Bechman K.B."/>
            <person name="Herman A."/>
            <person name="Abrahante J.E."/>
            <person name="Garbe J."/>
        </authorList>
    </citation>
    <scope>NUCLEOTIDE SEQUENCE</scope>
    <source>
        <strain evidence="2">Duluth1</strain>
        <tissue evidence="2">Whole animal</tissue>
    </source>
</reference>
<dbReference type="EMBL" id="JAIWYP010000008">
    <property type="protein sequence ID" value="KAH3782509.1"/>
    <property type="molecule type" value="Genomic_DNA"/>
</dbReference>
<organism evidence="2 3">
    <name type="scientific">Dreissena polymorpha</name>
    <name type="common">Zebra mussel</name>
    <name type="synonym">Mytilus polymorpha</name>
    <dbReference type="NCBI Taxonomy" id="45954"/>
    <lineage>
        <taxon>Eukaryota</taxon>
        <taxon>Metazoa</taxon>
        <taxon>Spiralia</taxon>
        <taxon>Lophotrochozoa</taxon>
        <taxon>Mollusca</taxon>
        <taxon>Bivalvia</taxon>
        <taxon>Autobranchia</taxon>
        <taxon>Heteroconchia</taxon>
        <taxon>Euheterodonta</taxon>
        <taxon>Imparidentia</taxon>
        <taxon>Neoheterodontei</taxon>
        <taxon>Myida</taxon>
        <taxon>Dreissenoidea</taxon>
        <taxon>Dreissenidae</taxon>
        <taxon>Dreissena</taxon>
    </lineage>
</organism>
<evidence type="ECO:0000313" key="2">
    <source>
        <dbReference type="EMBL" id="KAH3782509.1"/>
    </source>
</evidence>
<proteinExistence type="predicted"/>
<dbReference type="Proteomes" id="UP000828390">
    <property type="component" value="Unassembled WGS sequence"/>
</dbReference>
<feature type="compositionally biased region" description="Basic and acidic residues" evidence="1">
    <location>
        <begin position="10"/>
        <end position="23"/>
    </location>
</feature>
<comment type="caution">
    <text evidence="2">The sequence shown here is derived from an EMBL/GenBank/DDBJ whole genome shotgun (WGS) entry which is preliminary data.</text>
</comment>
<evidence type="ECO:0000313" key="3">
    <source>
        <dbReference type="Proteomes" id="UP000828390"/>
    </source>
</evidence>
<evidence type="ECO:0000256" key="1">
    <source>
        <dbReference type="SAM" id="MobiDB-lite"/>
    </source>
</evidence>
<feature type="region of interest" description="Disordered" evidence="1">
    <location>
        <begin position="1"/>
        <end position="31"/>
    </location>
</feature>